<name>A0ACC3TEZ4_9ASCO</name>
<proteinExistence type="predicted"/>
<comment type="caution">
    <text evidence="1">The sequence shown here is derived from an EMBL/GenBank/DDBJ whole genome shotgun (WGS) entry which is preliminary data.</text>
</comment>
<keyword evidence="2" id="KW-1185">Reference proteome</keyword>
<organism evidence="1 2">
    <name type="scientific">Lipomyces orientalis</name>
    <dbReference type="NCBI Taxonomy" id="1233043"/>
    <lineage>
        <taxon>Eukaryota</taxon>
        <taxon>Fungi</taxon>
        <taxon>Dikarya</taxon>
        <taxon>Ascomycota</taxon>
        <taxon>Saccharomycotina</taxon>
        <taxon>Lipomycetes</taxon>
        <taxon>Lipomycetales</taxon>
        <taxon>Lipomycetaceae</taxon>
        <taxon>Lipomyces</taxon>
    </lineage>
</organism>
<accession>A0ACC3TEZ4</accession>
<dbReference type="Proteomes" id="UP001489719">
    <property type="component" value="Unassembled WGS sequence"/>
</dbReference>
<dbReference type="EMBL" id="MU970169">
    <property type="protein sequence ID" value="KAK9319683.1"/>
    <property type="molecule type" value="Genomic_DNA"/>
</dbReference>
<evidence type="ECO:0000313" key="2">
    <source>
        <dbReference type="Proteomes" id="UP001489719"/>
    </source>
</evidence>
<reference evidence="2" key="1">
    <citation type="journal article" date="2024" name="Front. Bioeng. Biotechnol.">
        <title>Genome-scale model development and genomic sequencing of the oleaginous clade Lipomyces.</title>
        <authorList>
            <person name="Czajka J.J."/>
            <person name="Han Y."/>
            <person name="Kim J."/>
            <person name="Mondo S.J."/>
            <person name="Hofstad B.A."/>
            <person name="Robles A."/>
            <person name="Haridas S."/>
            <person name="Riley R."/>
            <person name="LaButti K."/>
            <person name="Pangilinan J."/>
            <person name="Andreopoulos W."/>
            <person name="Lipzen A."/>
            <person name="Yan J."/>
            <person name="Wang M."/>
            <person name="Ng V."/>
            <person name="Grigoriev I.V."/>
            <person name="Spatafora J.W."/>
            <person name="Magnuson J.K."/>
            <person name="Baker S.E."/>
            <person name="Pomraning K.R."/>
        </authorList>
    </citation>
    <scope>NUCLEOTIDE SEQUENCE [LARGE SCALE GENOMIC DNA]</scope>
    <source>
        <strain evidence="2">CBS 10300</strain>
    </source>
</reference>
<protein>
    <submittedName>
        <fullName evidence="1">Uncharacterized protein</fullName>
    </submittedName>
</protein>
<sequence length="166" mass="19167">MSRHCIAGRICHAYRFWCVVPFLLEHPTRALALDVPRPRSKVVLEIWKPISMRLYIARRPETCNNNDYDDDERRHHTDRSANMRATPIDRAISKHSNLMLLSFTGLVVAAFSYVTFFGTLPTVATPEDKAVSEEDEEMDEEYMEEETADARKKNKGKRKEQGKSHG</sequence>
<evidence type="ECO:0000313" key="1">
    <source>
        <dbReference type="EMBL" id="KAK9319683.1"/>
    </source>
</evidence>
<gene>
    <name evidence="1" type="ORF">V1517DRAFT_33121</name>
</gene>